<proteinExistence type="predicted"/>
<feature type="domain" description="Hydantoinase A/oxoprolinase" evidence="2">
    <location>
        <begin position="214"/>
        <end position="498"/>
    </location>
</feature>
<evidence type="ECO:0000259" key="3">
    <source>
        <dbReference type="Pfam" id="PF05378"/>
    </source>
</evidence>
<accession>A0ABZ1IFK4</accession>
<organism evidence="5 6">
    <name type="scientific">Amycolatopsis rhabdoformis</name>
    <dbReference type="NCBI Taxonomy" id="1448059"/>
    <lineage>
        <taxon>Bacteria</taxon>
        <taxon>Bacillati</taxon>
        <taxon>Actinomycetota</taxon>
        <taxon>Actinomycetes</taxon>
        <taxon>Pseudonocardiales</taxon>
        <taxon>Pseudonocardiaceae</taxon>
        <taxon>Amycolatopsis</taxon>
    </lineage>
</organism>
<feature type="domain" description="Hydantoinase/oxoprolinase N-terminal" evidence="3">
    <location>
        <begin position="13"/>
        <end position="189"/>
    </location>
</feature>
<gene>
    <name evidence="5" type="ORF">VSH64_09000</name>
</gene>
<dbReference type="RefSeq" id="WP_326835053.1">
    <property type="nucleotide sequence ID" value="NZ_CP142149.1"/>
</dbReference>
<dbReference type="EMBL" id="CP142149">
    <property type="protein sequence ID" value="WSE32245.1"/>
    <property type="molecule type" value="Genomic_DNA"/>
</dbReference>
<protein>
    <submittedName>
        <fullName evidence="5">Hydantoinase/oxoprolinase family protein</fullName>
    </submittedName>
</protein>
<evidence type="ECO:0000313" key="5">
    <source>
        <dbReference type="EMBL" id="WSE32245.1"/>
    </source>
</evidence>
<feature type="domain" description="Acetophenone carboxylase-like C-terminal" evidence="4">
    <location>
        <begin position="514"/>
        <end position="688"/>
    </location>
</feature>
<sequence>MTHPSDPIGAACIGVDVGGTFTDVVLADDTRIWRAKATSTHGELGRGVLAGCRLVAERAGTTLEELLPRVVRFGLGTTAVTNTIASRTGRRVGLLTTEGFEDLVPIARGIRSAHDGWLVPPESLVDPECIAGVPERLDRLGHVVRELDVAALLVAAERLVTDHAVEALVVSFLWSHVNDRHERTAAEALALKFADLPVMSGSALLPVIREYDRTQFALLNAYTSGALDGVEALARELAELGLPHPPMLVHSGGGVISISEGRRVPATLAESGPAAGVVAALAVCEATGVSDAVTGDVGGTSFDVSLITRGEPSRRTRGDLMGVWTALPMIDIDSVGSGGGSIGWLDPLGILRVGPKSAGAQPGPACYGRGGTEPTVTDALVVLGYLDPARFLGGEIELDRDAAVAACARLGASTGLDARRVAQGIREVAEAGMVRALRTRFAERGFDPRTFTLISMGGCGSLFSAAIARELHIGRVLVPELASVFSAFGAATSDVRRERTQSVGFAIPGDPRDLGAVVDNLVAAVRADLAADGVPAEATSITVGAELRFAKQRYELPVEFPGGLDTADQLAARDRFVADYSARYGEGALVSGAPVEIATLKATGVGATTRARLSAQPVGEPGPAPVHSHRPIFGGSPSSPPETPVVRGEDLRPGHSITGPALIDARDTTVWLPTGCTARLDAYRTIDVRISL</sequence>
<dbReference type="InterPro" id="IPR045079">
    <property type="entry name" value="Oxoprolinase-like"/>
</dbReference>
<dbReference type="Pfam" id="PF05378">
    <property type="entry name" value="Hydant_A_N"/>
    <property type="match status" value="1"/>
</dbReference>
<evidence type="ECO:0000259" key="2">
    <source>
        <dbReference type="Pfam" id="PF01968"/>
    </source>
</evidence>
<reference evidence="5 6" key="1">
    <citation type="journal article" date="2015" name="Int. J. Syst. Evol. Microbiol.">
        <title>Amycolatopsis rhabdoformis sp. nov., an actinomycete isolated from a tropical forest soil.</title>
        <authorList>
            <person name="Souza W.R."/>
            <person name="Silva R.E."/>
            <person name="Goodfellow M."/>
            <person name="Busarakam K."/>
            <person name="Figueiro F.S."/>
            <person name="Ferreira D."/>
            <person name="Rodrigues-Filho E."/>
            <person name="Moraes L.A.B."/>
            <person name="Zucchi T.D."/>
        </authorList>
    </citation>
    <scope>NUCLEOTIDE SEQUENCE [LARGE SCALE GENOMIC DNA]</scope>
    <source>
        <strain evidence="5 6">NCIMB 14900</strain>
    </source>
</reference>
<keyword evidence="6" id="KW-1185">Reference proteome</keyword>
<evidence type="ECO:0000256" key="1">
    <source>
        <dbReference type="SAM" id="MobiDB-lite"/>
    </source>
</evidence>
<dbReference type="PANTHER" id="PTHR11365:SF23">
    <property type="entry name" value="HYPOTHETICAL 5-OXOPROLINASE (EUROFUNG)-RELATED"/>
    <property type="match status" value="1"/>
</dbReference>
<evidence type="ECO:0000313" key="6">
    <source>
        <dbReference type="Proteomes" id="UP001330812"/>
    </source>
</evidence>
<evidence type="ECO:0000259" key="4">
    <source>
        <dbReference type="Pfam" id="PF19278"/>
    </source>
</evidence>
<dbReference type="InterPro" id="IPR008040">
    <property type="entry name" value="Hydant_A_N"/>
</dbReference>
<dbReference type="Pfam" id="PF01968">
    <property type="entry name" value="Hydantoinase_A"/>
    <property type="match status" value="1"/>
</dbReference>
<dbReference type="Proteomes" id="UP001330812">
    <property type="component" value="Chromosome"/>
</dbReference>
<name>A0ABZ1IFK4_9PSEU</name>
<feature type="region of interest" description="Disordered" evidence="1">
    <location>
        <begin position="615"/>
        <end position="659"/>
    </location>
</feature>
<dbReference type="InterPro" id="IPR002821">
    <property type="entry name" value="Hydantoinase_A"/>
</dbReference>
<dbReference type="InterPro" id="IPR049517">
    <property type="entry name" value="ACX-like_C"/>
</dbReference>
<dbReference type="Pfam" id="PF19278">
    <property type="entry name" value="Hydant_A_C"/>
    <property type="match status" value="1"/>
</dbReference>
<dbReference type="PANTHER" id="PTHR11365">
    <property type="entry name" value="5-OXOPROLINASE RELATED"/>
    <property type="match status" value="1"/>
</dbReference>